<gene>
    <name evidence="1" type="ORF">ACFOPQ_13770</name>
</gene>
<sequence length="154" mass="17210">MTPPTIYTIGYEDAHLHDFLHTLTEAGVQLVVDTRERAQSRRQGYSKTALGEALKEQGIDYKHLRSLGTPPAIRKAYKLDHDFNALKAGYTLHLATQGDALHELADLAIRQRVALLCYEHEPGECHRSLITGRLGEMALVGDVVNLKPPRRSKT</sequence>
<dbReference type="Pfam" id="PF04343">
    <property type="entry name" value="DUF488"/>
    <property type="match status" value="1"/>
</dbReference>
<dbReference type="PIRSF" id="PIRSF024492">
    <property type="entry name" value="UCP024492"/>
    <property type="match status" value="1"/>
</dbReference>
<organism evidence="1 2">
    <name type="scientific">Deinococcus antarcticus</name>
    <dbReference type="NCBI Taxonomy" id="1298767"/>
    <lineage>
        <taxon>Bacteria</taxon>
        <taxon>Thermotogati</taxon>
        <taxon>Deinococcota</taxon>
        <taxon>Deinococci</taxon>
        <taxon>Deinococcales</taxon>
        <taxon>Deinococcaceae</taxon>
        <taxon>Deinococcus</taxon>
    </lineage>
</organism>
<dbReference type="PANTHER" id="PTHR39337:SF1">
    <property type="entry name" value="BLR5642 PROTEIN"/>
    <property type="match status" value="1"/>
</dbReference>
<evidence type="ECO:0000313" key="1">
    <source>
        <dbReference type="EMBL" id="MFC3861830.1"/>
    </source>
</evidence>
<accession>A0ABV8A9Q0</accession>
<dbReference type="Proteomes" id="UP001595748">
    <property type="component" value="Unassembled WGS sequence"/>
</dbReference>
<dbReference type="RefSeq" id="WP_380079114.1">
    <property type="nucleotide sequence ID" value="NZ_JBHRZF010000158.1"/>
</dbReference>
<comment type="caution">
    <text evidence="1">The sequence shown here is derived from an EMBL/GenBank/DDBJ whole genome shotgun (WGS) entry which is preliminary data.</text>
</comment>
<dbReference type="InterPro" id="IPR007438">
    <property type="entry name" value="DUF488"/>
</dbReference>
<dbReference type="InterPro" id="IPR014519">
    <property type="entry name" value="UCP024492"/>
</dbReference>
<keyword evidence="2" id="KW-1185">Reference proteome</keyword>
<name>A0ABV8A9Q0_9DEIO</name>
<reference evidence="2" key="1">
    <citation type="journal article" date="2019" name="Int. J. Syst. Evol. Microbiol.">
        <title>The Global Catalogue of Microorganisms (GCM) 10K type strain sequencing project: providing services to taxonomists for standard genome sequencing and annotation.</title>
        <authorList>
            <consortium name="The Broad Institute Genomics Platform"/>
            <consortium name="The Broad Institute Genome Sequencing Center for Infectious Disease"/>
            <person name="Wu L."/>
            <person name="Ma J."/>
        </authorList>
    </citation>
    <scope>NUCLEOTIDE SEQUENCE [LARGE SCALE GENOMIC DNA]</scope>
    <source>
        <strain evidence="2">CCTCC AB 2013263</strain>
    </source>
</reference>
<protein>
    <submittedName>
        <fullName evidence="1">DUF488 family protein</fullName>
    </submittedName>
</protein>
<dbReference type="PANTHER" id="PTHR39337">
    <property type="entry name" value="BLR5642 PROTEIN"/>
    <property type="match status" value="1"/>
</dbReference>
<evidence type="ECO:0000313" key="2">
    <source>
        <dbReference type="Proteomes" id="UP001595748"/>
    </source>
</evidence>
<proteinExistence type="predicted"/>
<dbReference type="EMBL" id="JBHRZF010000158">
    <property type="protein sequence ID" value="MFC3861830.1"/>
    <property type="molecule type" value="Genomic_DNA"/>
</dbReference>